<evidence type="ECO:0000256" key="3">
    <source>
        <dbReference type="SAM" id="MobiDB-lite"/>
    </source>
</evidence>
<proteinExistence type="predicted"/>
<evidence type="ECO:0000256" key="2">
    <source>
        <dbReference type="ARBA" id="ARBA00022737"/>
    </source>
</evidence>
<keyword evidence="5" id="KW-1185">Reference proteome</keyword>
<dbReference type="SUPFAM" id="SSF117281">
    <property type="entry name" value="Kelch motif"/>
    <property type="match status" value="2"/>
</dbReference>
<dbReference type="InterPro" id="IPR015915">
    <property type="entry name" value="Kelch-typ_b-propeller"/>
</dbReference>
<evidence type="ECO:0000313" key="5">
    <source>
        <dbReference type="Proteomes" id="UP000051952"/>
    </source>
</evidence>
<keyword evidence="1" id="KW-0880">Kelch repeat</keyword>
<protein>
    <submittedName>
        <fullName evidence="4">Uncharacterized protein</fullName>
    </submittedName>
</protein>
<dbReference type="OrthoDB" id="13374at2759"/>
<keyword evidence="2" id="KW-0677">Repeat</keyword>
<evidence type="ECO:0000313" key="4">
    <source>
        <dbReference type="EMBL" id="CUF36196.1"/>
    </source>
</evidence>
<reference evidence="5" key="1">
    <citation type="submission" date="2015-09" db="EMBL/GenBank/DDBJ databases">
        <authorList>
            <consortium name="Pathogen Informatics"/>
        </authorList>
    </citation>
    <scope>NUCLEOTIDE SEQUENCE [LARGE SCALE GENOMIC DNA]</scope>
    <source>
        <strain evidence="5">Lake Konstanz</strain>
    </source>
</reference>
<gene>
    <name evidence="4" type="ORF">BSAL_61805</name>
</gene>
<dbReference type="EMBL" id="CYKH01000307">
    <property type="protein sequence ID" value="CUF36196.1"/>
    <property type="molecule type" value="Genomic_DNA"/>
</dbReference>
<dbReference type="AlphaFoldDB" id="A0A0S4IRF3"/>
<dbReference type="Pfam" id="PF24681">
    <property type="entry name" value="Kelch_KLHDC2_KLHL20_DRC7"/>
    <property type="match status" value="2"/>
</dbReference>
<sequence>MGSFCTRLYESQIKTEVLTSRANDVREPNYEQRPIVKFVDLLPDSKGVIPRARQHHSLLFIDEHRILCYGGICANLDTDNSLVDALPRKNPGLAAQPSVYSVLDDTWRPLIAPHGEPPIQPRALHSAALTDDGKVIVFGNHEKSDPHVHFLDTTSGFFFYTWRPLIAPHGEPPIQPRALHSAALTDDGKVIVFGNHEKSDPHVHFLDTISGSWDTLTTSSGNAPGALLGHSATMLDGQLMAVFGGENALGVSNALYLFDSEERHWTRIVNRFSNGDTSIAKELGRRDHTMVRFEHKLFLFGGVSPNSDALAFLQFDAETVEWSRVDEQLCILADADVYNPSTSQETNVAAVSSSQKYVDDVDTAPHEQKTPSTDHHGLVSANRGPPPRKGHSCTMHHHYMIVFGGLRRSVYLNDLWVFDSYAGIWTPISVTGGAPPLRRAFAGSCCDEVFWYIHNGGNENCFFRSLLRVDANEIVRSADSTFRIPDSRWSERRRNREITNQLRQREKRLAAISGGFSARLSRVITKRSEEDAILQKEQFRLLWLQLASVH</sequence>
<feature type="compositionally biased region" description="Basic and acidic residues" evidence="3">
    <location>
        <begin position="359"/>
        <end position="377"/>
    </location>
</feature>
<accession>A0A0S4IRF3</accession>
<dbReference type="Gene3D" id="2.120.10.80">
    <property type="entry name" value="Kelch-type beta propeller"/>
    <property type="match status" value="2"/>
</dbReference>
<evidence type="ECO:0000256" key="1">
    <source>
        <dbReference type="ARBA" id="ARBA00022441"/>
    </source>
</evidence>
<dbReference type="PANTHER" id="PTHR46093">
    <property type="entry name" value="ACYL-COA-BINDING DOMAIN-CONTAINING PROTEIN 5"/>
    <property type="match status" value="1"/>
</dbReference>
<dbReference type="VEuPathDB" id="TriTrypDB:BSAL_61805"/>
<dbReference type="Proteomes" id="UP000051952">
    <property type="component" value="Unassembled WGS sequence"/>
</dbReference>
<dbReference type="PANTHER" id="PTHR46093:SF18">
    <property type="entry name" value="FIBRONECTIN TYPE-III DOMAIN-CONTAINING PROTEIN"/>
    <property type="match status" value="1"/>
</dbReference>
<organism evidence="4 5">
    <name type="scientific">Bodo saltans</name>
    <name type="common">Flagellated protozoan</name>
    <dbReference type="NCBI Taxonomy" id="75058"/>
    <lineage>
        <taxon>Eukaryota</taxon>
        <taxon>Discoba</taxon>
        <taxon>Euglenozoa</taxon>
        <taxon>Kinetoplastea</taxon>
        <taxon>Metakinetoplastina</taxon>
        <taxon>Eubodonida</taxon>
        <taxon>Bodonidae</taxon>
        <taxon>Bodo</taxon>
    </lineage>
</organism>
<feature type="region of interest" description="Disordered" evidence="3">
    <location>
        <begin position="359"/>
        <end position="390"/>
    </location>
</feature>
<name>A0A0S4IRF3_BODSA</name>